<accession>A0A417Y3M6</accession>
<comment type="subcellular location">
    <subcellularLocation>
        <location evidence="1 7">Cell membrane</location>
        <topology evidence="1 7">Multi-pass membrane protein</topology>
    </subcellularLocation>
</comment>
<dbReference type="PANTHER" id="PTHR43163:SF6">
    <property type="entry name" value="DIPEPTIDE TRANSPORT SYSTEM PERMEASE PROTEIN DPPB-RELATED"/>
    <property type="match status" value="1"/>
</dbReference>
<evidence type="ECO:0000313" key="10">
    <source>
        <dbReference type="Proteomes" id="UP000283644"/>
    </source>
</evidence>
<dbReference type="RefSeq" id="WP_118924788.1">
    <property type="nucleotide sequence ID" value="NZ_QXGH01000013.1"/>
</dbReference>
<dbReference type="InterPro" id="IPR045621">
    <property type="entry name" value="BPD_transp_1_N"/>
</dbReference>
<dbReference type="InterPro" id="IPR035906">
    <property type="entry name" value="MetI-like_sf"/>
</dbReference>
<dbReference type="EMBL" id="QXGH01000013">
    <property type="protein sequence ID" value="RHW27273.1"/>
    <property type="molecule type" value="Genomic_DNA"/>
</dbReference>
<feature type="transmembrane region" description="Helical" evidence="7">
    <location>
        <begin position="284"/>
        <end position="308"/>
    </location>
</feature>
<evidence type="ECO:0000256" key="5">
    <source>
        <dbReference type="ARBA" id="ARBA00022989"/>
    </source>
</evidence>
<dbReference type="SUPFAM" id="SSF161098">
    <property type="entry name" value="MetI-like"/>
    <property type="match status" value="1"/>
</dbReference>
<keyword evidence="2 7" id="KW-0813">Transport</keyword>
<dbReference type="OrthoDB" id="147688at2"/>
<dbReference type="PROSITE" id="PS50928">
    <property type="entry name" value="ABC_TM1"/>
    <property type="match status" value="1"/>
</dbReference>
<feature type="transmembrane region" description="Helical" evidence="7">
    <location>
        <begin position="135"/>
        <end position="158"/>
    </location>
</feature>
<dbReference type="CDD" id="cd06261">
    <property type="entry name" value="TM_PBP2"/>
    <property type="match status" value="1"/>
</dbReference>
<evidence type="ECO:0000256" key="4">
    <source>
        <dbReference type="ARBA" id="ARBA00022692"/>
    </source>
</evidence>
<keyword evidence="10" id="KW-1185">Reference proteome</keyword>
<protein>
    <submittedName>
        <fullName evidence="9">ABC transporter permease</fullName>
    </submittedName>
</protein>
<dbReference type="Gene3D" id="1.10.3720.10">
    <property type="entry name" value="MetI-like"/>
    <property type="match status" value="1"/>
</dbReference>
<name>A0A417Y3M6_9ACTN</name>
<comment type="similarity">
    <text evidence="7">Belongs to the binding-protein-dependent transport system permease family.</text>
</comment>
<dbReference type="AlphaFoldDB" id="A0A417Y3M6"/>
<evidence type="ECO:0000313" key="9">
    <source>
        <dbReference type="EMBL" id="RHW27273.1"/>
    </source>
</evidence>
<keyword evidence="6 7" id="KW-0472">Membrane</keyword>
<comment type="caution">
    <text evidence="9">The sequence shown here is derived from an EMBL/GenBank/DDBJ whole genome shotgun (WGS) entry which is preliminary data.</text>
</comment>
<reference evidence="9 10" key="1">
    <citation type="submission" date="2018-09" db="EMBL/GenBank/DDBJ databases">
        <title>Genome sequencing of Nocardioides immobilis CCTCC AB 2017083 for comparison to Nocardioides silvaticus.</title>
        <authorList>
            <person name="Li C."/>
            <person name="Wang G."/>
        </authorList>
    </citation>
    <scope>NUCLEOTIDE SEQUENCE [LARGE SCALE GENOMIC DNA]</scope>
    <source>
        <strain evidence="9 10">CCTCC AB 2017083</strain>
    </source>
</reference>
<evidence type="ECO:0000256" key="1">
    <source>
        <dbReference type="ARBA" id="ARBA00004651"/>
    </source>
</evidence>
<keyword evidence="5 7" id="KW-1133">Transmembrane helix</keyword>
<evidence type="ECO:0000256" key="2">
    <source>
        <dbReference type="ARBA" id="ARBA00022448"/>
    </source>
</evidence>
<feature type="domain" description="ABC transmembrane type-1" evidence="8">
    <location>
        <begin position="99"/>
        <end position="301"/>
    </location>
</feature>
<evidence type="ECO:0000256" key="7">
    <source>
        <dbReference type="RuleBase" id="RU363032"/>
    </source>
</evidence>
<dbReference type="GO" id="GO:0071916">
    <property type="term" value="F:dipeptide transmembrane transporter activity"/>
    <property type="evidence" value="ECO:0007669"/>
    <property type="project" value="TreeGrafter"/>
</dbReference>
<feature type="transmembrane region" description="Helical" evidence="7">
    <location>
        <begin position="178"/>
        <end position="198"/>
    </location>
</feature>
<dbReference type="Pfam" id="PF00528">
    <property type="entry name" value="BPD_transp_1"/>
    <property type="match status" value="1"/>
</dbReference>
<organism evidence="9 10">
    <name type="scientific">Nocardioides immobilis</name>
    <dbReference type="NCBI Taxonomy" id="2049295"/>
    <lineage>
        <taxon>Bacteria</taxon>
        <taxon>Bacillati</taxon>
        <taxon>Actinomycetota</taxon>
        <taxon>Actinomycetes</taxon>
        <taxon>Propionibacteriales</taxon>
        <taxon>Nocardioidaceae</taxon>
        <taxon>Nocardioides</taxon>
    </lineage>
</organism>
<dbReference type="InterPro" id="IPR000515">
    <property type="entry name" value="MetI-like"/>
</dbReference>
<dbReference type="PANTHER" id="PTHR43163">
    <property type="entry name" value="DIPEPTIDE TRANSPORT SYSTEM PERMEASE PROTEIN DPPB-RELATED"/>
    <property type="match status" value="1"/>
</dbReference>
<proteinExistence type="inferred from homology"/>
<feature type="transmembrane region" description="Helical" evidence="7">
    <location>
        <begin position="101"/>
        <end position="123"/>
    </location>
</feature>
<evidence type="ECO:0000256" key="3">
    <source>
        <dbReference type="ARBA" id="ARBA00022475"/>
    </source>
</evidence>
<gene>
    <name evidence="9" type="ORF">D0Z08_08890</name>
</gene>
<feature type="transmembrane region" description="Helical" evidence="7">
    <location>
        <begin position="239"/>
        <end position="264"/>
    </location>
</feature>
<dbReference type="Pfam" id="PF19300">
    <property type="entry name" value="BPD_transp_1_N"/>
    <property type="match status" value="1"/>
</dbReference>
<sequence length="316" mass="33235">MSSGRFAFVLRRLLSLAPLLLGILLLAMLLLSLAPGDPARQVAGPRAPQSEVDAVATELGLDRPVWERYVRYVGQVLGGDLGTSFKTGQAVGGQVVEQLPITLSVAALGVLFALLVTVPLAVAAARRPDGLMDHLIRLLAVFGIGLPTFWVAIMAIRMVALPTGWFPVAGTGEGTGDFLRALVLPSSVVAVSILAPMVRSLRATMMELEDAEFVLAARTLGFGGLSLLRQFQLRNAVPSLITVTAAQAGYALFGTVVVEVAFGLPGLGQGLVVASSTQDFPLVQGYVIVFAVLVVLLYLVSDIVNAVVDPRVRITA</sequence>
<dbReference type="Proteomes" id="UP000283644">
    <property type="component" value="Unassembled WGS sequence"/>
</dbReference>
<keyword evidence="3" id="KW-1003">Cell membrane</keyword>
<evidence type="ECO:0000259" key="8">
    <source>
        <dbReference type="PROSITE" id="PS50928"/>
    </source>
</evidence>
<evidence type="ECO:0000256" key="6">
    <source>
        <dbReference type="ARBA" id="ARBA00023136"/>
    </source>
</evidence>
<keyword evidence="4 7" id="KW-0812">Transmembrane</keyword>
<dbReference type="GO" id="GO:0005886">
    <property type="term" value="C:plasma membrane"/>
    <property type="evidence" value="ECO:0007669"/>
    <property type="project" value="UniProtKB-SubCell"/>
</dbReference>